<keyword evidence="6" id="KW-1185">Reference proteome</keyword>
<dbReference type="Proteomes" id="UP000006790">
    <property type="component" value="Chromosome 4"/>
</dbReference>
<dbReference type="PANTHER" id="PTHR12482">
    <property type="entry name" value="LIPASE ROG1-RELATED-RELATED"/>
    <property type="match status" value="1"/>
</dbReference>
<dbReference type="eggNOG" id="KOG4372">
    <property type="taxonomic scope" value="Eukaryota"/>
</dbReference>
<accession>G8JSY6</accession>
<evidence type="ECO:0000256" key="2">
    <source>
        <dbReference type="ARBA" id="ARBA00022963"/>
    </source>
</evidence>
<dbReference type="InterPro" id="IPR029058">
    <property type="entry name" value="AB_hydrolase_fold"/>
</dbReference>
<proteinExistence type="inferred from homology"/>
<protein>
    <recommendedName>
        <fullName evidence="4">DUF676 domain-containing protein</fullName>
    </recommendedName>
</protein>
<dbReference type="AlphaFoldDB" id="G8JSY6"/>
<keyword evidence="3" id="KW-0812">Transmembrane</keyword>
<dbReference type="OMA" id="WIRIPIY"/>
<keyword evidence="3" id="KW-1133">Transmembrane helix</keyword>
<dbReference type="GeneID" id="11469253"/>
<gene>
    <name evidence="5" type="ordered locus">Ecym_4058</name>
</gene>
<evidence type="ECO:0000256" key="1">
    <source>
        <dbReference type="ARBA" id="ARBA00007920"/>
    </source>
</evidence>
<dbReference type="GO" id="GO:0055088">
    <property type="term" value="P:lipid homeostasis"/>
    <property type="evidence" value="ECO:0007669"/>
    <property type="project" value="EnsemblFungi"/>
</dbReference>
<dbReference type="EMBL" id="CP002500">
    <property type="protein sequence ID" value="AET39139.1"/>
    <property type="molecule type" value="Genomic_DNA"/>
</dbReference>
<dbReference type="Gene3D" id="3.40.50.1820">
    <property type="entry name" value="alpha/beta hydrolase"/>
    <property type="match status" value="1"/>
</dbReference>
<dbReference type="HOGENOM" id="CLU_027968_2_0_1"/>
<keyword evidence="2" id="KW-0442">Lipid degradation</keyword>
<keyword evidence="2" id="KW-0443">Lipid metabolism</keyword>
<dbReference type="GO" id="GO:0016042">
    <property type="term" value="P:lipid catabolic process"/>
    <property type="evidence" value="ECO:0007669"/>
    <property type="project" value="UniProtKB-KW"/>
</dbReference>
<dbReference type="OrthoDB" id="273452at2759"/>
<feature type="transmembrane region" description="Helical" evidence="3">
    <location>
        <begin position="270"/>
        <end position="294"/>
    </location>
</feature>
<dbReference type="Pfam" id="PF05057">
    <property type="entry name" value="DUF676"/>
    <property type="match status" value="1"/>
</dbReference>
<feature type="domain" description="DUF676" evidence="4">
    <location>
        <begin position="4"/>
        <end position="213"/>
    </location>
</feature>
<reference evidence="6" key="1">
    <citation type="journal article" date="2012" name="G3 (Bethesda)">
        <title>Pichia sorbitophila, an interspecies yeast hybrid reveals early steps of genome resolution following polyploidization.</title>
        <authorList>
            <person name="Leh Louis V."/>
            <person name="Despons L."/>
            <person name="Friedrich A."/>
            <person name="Martin T."/>
            <person name="Durrens P."/>
            <person name="Casaregola S."/>
            <person name="Neuveglise C."/>
            <person name="Fairhead C."/>
            <person name="Marck C."/>
            <person name="Cruz J.A."/>
            <person name="Straub M.L."/>
            <person name="Kugler V."/>
            <person name="Sacerdot C."/>
            <person name="Uzunov Z."/>
            <person name="Thierry A."/>
            <person name="Weiss S."/>
            <person name="Bleykasten C."/>
            <person name="De Montigny J."/>
            <person name="Jacques N."/>
            <person name="Jung P."/>
            <person name="Lemaire M."/>
            <person name="Mallet S."/>
            <person name="Morel G."/>
            <person name="Richard G.F."/>
            <person name="Sarkar A."/>
            <person name="Savel G."/>
            <person name="Schacherer J."/>
            <person name="Seret M.L."/>
            <person name="Talla E."/>
            <person name="Samson G."/>
            <person name="Jubin C."/>
            <person name="Poulain J."/>
            <person name="Vacherie B."/>
            <person name="Barbe V."/>
            <person name="Pelletier E."/>
            <person name="Sherman D.J."/>
            <person name="Westhof E."/>
            <person name="Weissenbach J."/>
            <person name="Baret P.V."/>
            <person name="Wincker P."/>
            <person name="Gaillardin C."/>
            <person name="Dujon B."/>
            <person name="Souciet J.L."/>
        </authorList>
    </citation>
    <scope>NUCLEOTIDE SEQUENCE [LARGE SCALE GENOMIC DNA]</scope>
    <source>
        <strain evidence="6">CBS 270.75 / DBVPG 7215 / KCTC 17166 / NRRL Y-17582</strain>
    </source>
</reference>
<dbReference type="GO" id="GO:0005811">
    <property type="term" value="C:lipid droplet"/>
    <property type="evidence" value="ECO:0007669"/>
    <property type="project" value="EnsemblFungi"/>
</dbReference>
<dbReference type="InParanoid" id="G8JSY6"/>
<sequence>MSDRGKHLLVLVHGLWGSHTHMGTLKQLLAETFAEDDEFNEDEILFYLPRENGYLKTLHGVDYMGYQVIIELCEFVKNYGERRIGKISFIGYSMGGLVSRYVIGKIFTECKELFGHMEPVFYMSFATPHLGLEFYTSQDPNSKSLVMDVFLMFLRFIGMHALGRSGRQMFLAYEQDDTLVKLTEGEFIKQLGRFKYRIAFANVKNDRTVAFYTSFISDYDPFIETNNKLLYKFDTQLPTKGVLGVNPRIVDFANLDPSVKCPNNRKFHLVLFWCVVFLSLAFTVFPLVLVFNLMATIYSYAVTIAEQSQIAKGDGRQILRQKLGLENNSNVTTGAETCEPDTDSADVSARCPSGESESISWSRFLAKYSSNTRIGNKFRRLPFDPKRAKMFANLNKLTWIRIPIYIKSINSHDGIVVRNGLKASSTMSIACACFTAHFTKYILLQEQKRAK</sequence>
<keyword evidence="3" id="KW-0472">Membrane</keyword>
<name>G8JSY6_ERECY</name>
<comment type="similarity">
    <text evidence="1">Belongs to the putative lipase ROG1 family.</text>
</comment>
<evidence type="ECO:0000256" key="3">
    <source>
        <dbReference type="SAM" id="Phobius"/>
    </source>
</evidence>
<dbReference type="InterPro" id="IPR007751">
    <property type="entry name" value="DUF676_lipase-like"/>
</dbReference>
<dbReference type="KEGG" id="erc:Ecym_4058"/>
<dbReference type="GO" id="GO:0047372">
    <property type="term" value="F:monoacylglycerol lipase activity"/>
    <property type="evidence" value="ECO:0007669"/>
    <property type="project" value="TreeGrafter"/>
</dbReference>
<dbReference type="PANTHER" id="PTHR12482:SF24">
    <property type="entry name" value="LIPID DROPLET PHOSPHOLIPASE 1"/>
    <property type="match status" value="1"/>
</dbReference>
<dbReference type="GO" id="GO:0004622">
    <property type="term" value="F:phosphatidylcholine lysophospholipase activity"/>
    <property type="evidence" value="ECO:0007669"/>
    <property type="project" value="EnsemblFungi"/>
</dbReference>
<evidence type="ECO:0000259" key="4">
    <source>
        <dbReference type="Pfam" id="PF05057"/>
    </source>
</evidence>
<evidence type="ECO:0000313" key="6">
    <source>
        <dbReference type="Proteomes" id="UP000006790"/>
    </source>
</evidence>
<dbReference type="FunCoup" id="G8JSY6">
    <property type="interactions" value="142"/>
</dbReference>
<organism evidence="5 6">
    <name type="scientific">Eremothecium cymbalariae (strain CBS 270.75 / DBVPG 7215 / KCTC 17166 / NRRL Y-17582)</name>
    <name type="common">Yeast</name>
    <dbReference type="NCBI Taxonomy" id="931890"/>
    <lineage>
        <taxon>Eukaryota</taxon>
        <taxon>Fungi</taxon>
        <taxon>Dikarya</taxon>
        <taxon>Ascomycota</taxon>
        <taxon>Saccharomycotina</taxon>
        <taxon>Saccharomycetes</taxon>
        <taxon>Saccharomycetales</taxon>
        <taxon>Saccharomycetaceae</taxon>
        <taxon>Eremothecium</taxon>
    </lineage>
</organism>
<evidence type="ECO:0000313" key="5">
    <source>
        <dbReference type="EMBL" id="AET39139.1"/>
    </source>
</evidence>
<dbReference type="RefSeq" id="XP_003645956.1">
    <property type="nucleotide sequence ID" value="XM_003645908.1"/>
</dbReference>
<dbReference type="InterPro" id="IPR044294">
    <property type="entry name" value="Lipase-like"/>
</dbReference>
<dbReference type="SUPFAM" id="SSF53474">
    <property type="entry name" value="alpha/beta-Hydrolases"/>
    <property type="match status" value="1"/>
</dbReference>